<dbReference type="Pfam" id="PF08357">
    <property type="entry name" value="SEFIR"/>
    <property type="match status" value="1"/>
</dbReference>
<dbReference type="GeneTree" id="ENSGT01030000235284"/>
<keyword evidence="5 9" id="KW-1133">Transmembrane helix</keyword>
<evidence type="ECO:0000256" key="8">
    <source>
        <dbReference type="ARBA" id="ARBA00023180"/>
    </source>
</evidence>
<keyword evidence="4 10" id="KW-0732">Signal</keyword>
<dbReference type="GO" id="GO:0030368">
    <property type="term" value="F:interleukin-17 receptor activity"/>
    <property type="evidence" value="ECO:0007669"/>
    <property type="project" value="InterPro"/>
</dbReference>
<sequence length="453" mass="50252">MRTLLLIIFSKLLTAQPSPIIIPPEWIEIPQACPSLLLALKVAVLPEDFGAIQLNISWAINIDKSIYYLTGTWIDIDGDTYRCQYEPPFEEVDLRGLEQLWFYYLAPAKPGIHKIITAYNLPIPAEGEFSKFTTCNVPYATSNDDTAELAWPTSNPTVMPISVTTRNDDEVKPASLLIVYLGCLAGLVALVACSLTLCKLNRISLNSGINIEQTLCFDVTISSLIYFPDQMYGRHSNSHFTELPKATEVTVSVLVVYPAENPVFQRAVLAFAEFLQWHGDCQVAIDMWQRGRLAEQGPIRWLADQAKSVARVMVVSPQPNHCHTGPGEHTVPAAAHDLFPLVLNMVASYAQCPNELAKFWLVHLGKAPERSGLPVELTSCREFSLNRDLEKLCRHLHQQGPKRPGLMFRSGLAYGEKATGKLKEAVQQLEAWQCSQPGGAGEAAPLTKLMARL</sequence>
<feature type="transmembrane region" description="Helical" evidence="9">
    <location>
        <begin position="177"/>
        <end position="198"/>
    </location>
</feature>
<dbReference type="InterPro" id="IPR013568">
    <property type="entry name" value="SEFIR_dom"/>
</dbReference>
<keyword evidence="3 9" id="KW-0812">Transmembrane</keyword>
<dbReference type="PROSITE" id="PS51534">
    <property type="entry name" value="SEFIR"/>
    <property type="match status" value="1"/>
</dbReference>
<keyword evidence="13" id="KW-1185">Reference proteome</keyword>
<keyword evidence="6 9" id="KW-0472">Membrane</keyword>
<evidence type="ECO:0000256" key="7">
    <source>
        <dbReference type="ARBA" id="ARBA00023170"/>
    </source>
</evidence>
<dbReference type="InterPro" id="IPR039465">
    <property type="entry name" value="IL-17_rcpt-like"/>
</dbReference>
<dbReference type="InterPro" id="IPR038683">
    <property type="entry name" value="IL17RA/B_FnIII-like_1_sf"/>
</dbReference>
<proteinExistence type="predicted"/>
<evidence type="ECO:0000256" key="3">
    <source>
        <dbReference type="ARBA" id="ARBA00022692"/>
    </source>
</evidence>
<dbReference type="PANTHER" id="PTHR15583:SF11">
    <property type="entry name" value="INTERLEUKIN-17 RECEPTOR B"/>
    <property type="match status" value="1"/>
</dbReference>
<gene>
    <name evidence="12" type="primary">LOC109869825</name>
</gene>
<dbReference type="Ensembl" id="ENSOKIT00005122973.1">
    <property type="protein sequence ID" value="ENSOKIP00005114940.1"/>
    <property type="gene ID" value="ENSOKIG00005049882.1"/>
</dbReference>
<evidence type="ECO:0000256" key="1">
    <source>
        <dbReference type="ARBA" id="ARBA00004251"/>
    </source>
</evidence>
<evidence type="ECO:0000256" key="4">
    <source>
        <dbReference type="ARBA" id="ARBA00022729"/>
    </source>
</evidence>
<accession>A0A8C7NAW6</accession>
<evidence type="ECO:0000259" key="11">
    <source>
        <dbReference type="PROSITE" id="PS51534"/>
    </source>
</evidence>
<keyword evidence="8" id="KW-0325">Glycoprotein</keyword>
<keyword evidence="2" id="KW-1003">Cell membrane</keyword>
<keyword evidence="7" id="KW-0675">Receptor</keyword>
<evidence type="ECO:0000256" key="2">
    <source>
        <dbReference type="ARBA" id="ARBA00022475"/>
    </source>
</evidence>
<dbReference type="Gene3D" id="3.40.50.11530">
    <property type="match status" value="1"/>
</dbReference>
<evidence type="ECO:0000256" key="9">
    <source>
        <dbReference type="SAM" id="Phobius"/>
    </source>
</evidence>
<evidence type="ECO:0000256" key="10">
    <source>
        <dbReference type="SAM" id="SignalP"/>
    </source>
</evidence>
<feature type="chain" id="PRO_5034328664" evidence="10">
    <location>
        <begin position="16"/>
        <end position="453"/>
    </location>
</feature>
<evidence type="ECO:0000313" key="12">
    <source>
        <dbReference type="Ensembl" id="ENSOKIP00005114940.1"/>
    </source>
</evidence>
<organism evidence="12 13">
    <name type="scientific">Oncorhynchus kisutch</name>
    <name type="common">Coho salmon</name>
    <name type="synonym">Salmo kisutch</name>
    <dbReference type="NCBI Taxonomy" id="8019"/>
    <lineage>
        <taxon>Eukaryota</taxon>
        <taxon>Metazoa</taxon>
        <taxon>Chordata</taxon>
        <taxon>Craniata</taxon>
        <taxon>Vertebrata</taxon>
        <taxon>Euteleostomi</taxon>
        <taxon>Actinopterygii</taxon>
        <taxon>Neopterygii</taxon>
        <taxon>Teleostei</taxon>
        <taxon>Protacanthopterygii</taxon>
        <taxon>Salmoniformes</taxon>
        <taxon>Salmonidae</taxon>
        <taxon>Salmoninae</taxon>
        <taxon>Oncorhynchus</taxon>
    </lineage>
</organism>
<name>A0A8C7NAW6_ONCKI</name>
<evidence type="ECO:0000256" key="6">
    <source>
        <dbReference type="ARBA" id="ARBA00023136"/>
    </source>
</evidence>
<feature type="signal peptide" evidence="10">
    <location>
        <begin position="1"/>
        <end position="15"/>
    </location>
</feature>
<evidence type="ECO:0000313" key="13">
    <source>
        <dbReference type="Proteomes" id="UP000694557"/>
    </source>
</evidence>
<dbReference type="Proteomes" id="UP000694557">
    <property type="component" value="Unassembled WGS sequence"/>
</dbReference>
<comment type="subcellular location">
    <subcellularLocation>
        <location evidence="1">Cell membrane</location>
        <topology evidence="1">Single-pass type I membrane protein</topology>
    </subcellularLocation>
</comment>
<reference evidence="12" key="1">
    <citation type="submission" date="2025-08" db="UniProtKB">
        <authorList>
            <consortium name="Ensembl"/>
        </authorList>
    </citation>
    <scope>IDENTIFICATION</scope>
</reference>
<reference evidence="12" key="2">
    <citation type="submission" date="2025-09" db="UniProtKB">
        <authorList>
            <consortium name="Ensembl"/>
        </authorList>
    </citation>
    <scope>IDENTIFICATION</scope>
</reference>
<feature type="domain" description="SEFIR" evidence="11">
    <location>
        <begin position="250"/>
        <end position="394"/>
    </location>
</feature>
<dbReference type="PANTHER" id="PTHR15583">
    <property type="entry name" value="INTERLEUKIN-17 RECEPTOR"/>
    <property type="match status" value="1"/>
</dbReference>
<dbReference type="GO" id="GO:0005886">
    <property type="term" value="C:plasma membrane"/>
    <property type="evidence" value="ECO:0007669"/>
    <property type="project" value="UniProtKB-SubCell"/>
</dbReference>
<dbReference type="Gene3D" id="2.60.40.2160">
    <property type="entry name" value="Interleukin-17 receptor A/B, fibronectin-III-like domain 1"/>
    <property type="match status" value="1"/>
</dbReference>
<evidence type="ECO:0000256" key="5">
    <source>
        <dbReference type="ARBA" id="ARBA00022989"/>
    </source>
</evidence>
<protein>
    <submittedName>
        <fullName evidence="12">Uncharacterized LOC109869825</fullName>
    </submittedName>
</protein>
<dbReference type="AlphaFoldDB" id="A0A8C7NAW6"/>